<proteinExistence type="predicted"/>
<reference evidence="1" key="1">
    <citation type="submission" date="2020-03" db="EMBL/GenBank/DDBJ databases">
        <title>Castanea mollissima Vanexum genome sequencing.</title>
        <authorList>
            <person name="Staton M."/>
        </authorList>
    </citation>
    <scope>NUCLEOTIDE SEQUENCE</scope>
    <source>
        <tissue evidence="1">Leaf</tissue>
    </source>
</reference>
<evidence type="ECO:0000313" key="2">
    <source>
        <dbReference type="Proteomes" id="UP000737018"/>
    </source>
</evidence>
<keyword evidence="2" id="KW-1185">Reference proteome</keyword>
<feature type="non-terminal residue" evidence="1">
    <location>
        <position position="123"/>
    </location>
</feature>
<gene>
    <name evidence="1" type="ORF">CMV_027786</name>
</gene>
<dbReference type="Proteomes" id="UP000737018">
    <property type="component" value="Unassembled WGS sequence"/>
</dbReference>
<dbReference type="AlphaFoldDB" id="A0A8J4Q640"/>
<evidence type="ECO:0000313" key="1">
    <source>
        <dbReference type="EMBL" id="KAF3945885.1"/>
    </source>
</evidence>
<organism evidence="1 2">
    <name type="scientific">Castanea mollissima</name>
    <name type="common">Chinese chestnut</name>
    <dbReference type="NCBI Taxonomy" id="60419"/>
    <lineage>
        <taxon>Eukaryota</taxon>
        <taxon>Viridiplantae</taxon>
        <taxon>Streptophyta</taxon>
        <taxon>Embryophyta</taxon>
        <taxon>Tracheophyta</taxon>
        <taxon>Spermatophyta</taxon>
        <taxon>Magnoliopsida</taxon>
        <taxon>eudicotyledons</taxon>
        <taxon>Gunneridae</taxon>
        <taxon>Pentapetalae</taxon>
        <taxon>rosids</taxon>
        <taxon>fabids</taxon>
        <taxon>Fagales</taxon>
        <taxon>Fagaceae</taxon>
        <taxon>Castanea</taxon>
    </lineage>
</organism>
<protein>
    <submittedName>
        <fullName evidence="1">Uncharacterized protein</fullName>
    </submittedName>
</protein>
<sequence length="123" mass="13763">MHRSVGMVNLATKLVSMVLESRKLLPTSGIWIINRHNLRVTTTKWIEKNLDLVALTSGDVATISSGDLQDWVKILSNLQTMLAHDEEQKLLVKGEGGVIILVRVRFQIKTPLVQIPLDQTVLL</sequence>
<dbReference type="EMBL" id="JRKL02010742">
    <property type="protein sequence ID" value="KAF3945885.1"/>
    <property type="molecule type" value="Genomic_DNA"/>
</dbReference>
<comment type="caution">
    <text evidence="1">The sequence shown here is derived from an EMBL/GenBank/DDBJ whole genome shotgun (WGS) entry which is preliminary data.</text>
</comment>
<accession>A0A8J4Q640</accession>
<name>A0A8J4Q640_9ROSI</name>